<dbReference type="Gene3D" id="2.60.200.20">
    <property type="match status" value="1"/>
</dbReference>
<feature type="region of interest" description="Disordered" evidence="2">
    <location>
        <begin position="386"/>
        <end position="1019"/>
    </location>
</feature>
<feature type="compositionally biased region" description="Acidic residues" evidence="2">
    <location>
        <begin position="413"/>
        <end position="426"/>
    </location>
</feature>
<dbReference type="Pfam" id="PF00498">
    <property type="entry name" value="FHA"/>
    <property type="match status" value="1"/>
</dbReference>
<feature type="compositionally biased region" description="Acidic residues" evidence="2">
    <location>
        <begin position="498"/>
        <end position="512"/>
    </location>
</feature>
<name>A0A255EG20_9ACTN</name>
<keyword evidence="1" id="KW-0597">Phosphoprotein</keyword>
<dbReference type="InterPro" id="IPR000253">
    <property type="entry name" value="FHA_dom"/>
</dbReference>
<feature type="compositionally biased region" description="Low complexity" evidence="2">
    <location>
        <begin position="816"/>
        <end position="827"/>
    </location>
</feature>
<feature type="compositionally biased region" description="Low complexity" evidence="2">
    <location>
        <begin position="263"/>
        <end position="272"/>
    </location>
</feature>
<dbReference type="PROSITE" id="PS50006">
    <property type="entry name" value="FHA_DOMAIN"/>
    <property type="match status" value="1"/>
</dbReference>
<organism evidence="4 5">
    <name type="scientific">Parenemella sanctibonifatiensis</name>
    <dbReference type="NCBI Taxonomy" id="2016505"/>
    <lineage>
        <taxon>Bacteria</taxon>
        <taxon>Bacillati</taxon>
        <taxon>Actinomycetota</taxon>
        <taxon>Actinomycetes</taxon>
        <taxon>Propionibacteriales</taxon>
        <taxon>Propionibacteriaceae</taxon>
        <taxon>Parenemella</taxon>
    </lineage>
</organism>
<dbReference type="CDD" id="cd00060">
    <property type="entry name" value="FHA"/>
    <property type="match status" value="1"/>
</dbReference>
<proteinExistence type="predicted"/>
<evidence type="ECO:0000259" key="3">
    <source>
        <dbReference type="PROSITE" id="PS50006"/>
    </source>
</evidence>
<accession>A0A255EG20</accession>
<feature type="compositionally biased region" description="Polar residues" evidence="2">
    <location>
        <begin position="560"/>
        <end position="569"/>
    </location>
</feature>
<dbReference type="InterPro" id="IPR008984">
    <property type="entry name" value="SMAD_FHA_dom_sf"/>
</dbReference>
<feature type="compositionally biased region" description="Acidic residues" evidence="2">
    <location>
        <begin position="639"/>
        <end position="651"/>
    </location>
</feature>
<feature type="compositionally biased region" description="Acidic residues" evidence="2">
    <location>
        <begin position="456"/>
        <end position="484"/>
    </location>
</feature>
<dbReference type="SUPFAM" id="SSF49879">
    <property type="entry name" value="SMAD/FHA domain"/>
    <property type="match status" value="1"/>
</dbReference>
<feature type="compositionally biased region" description="Polar residues" evidence="2">
    <location>
        <begin position="594"/>
        <end position="607"/>
    </location>
</feature>
<dbReference type="EMBL" id="NMVJ01000011">
    <property type="protein sequence ID" value="OYN88545.1"/>
    <property type="molecule type" value="Genomic_DNA"/>
</dbReference>
<feature type="compositionally biased region" description="Basic and acidic residues" evidence="2">
    <location>
        <begin position="400"/>
        <end position="412"/>
    </location>
</feature>
<feature type="compositionally biased region" description="Acidic residues" evidence="2">
    <location>
        <begin position="1006"/>
        <end position="1017"/>
    </location>
</feature>
<feature type="compositionally biased region" description="Low complexity" evidence="2">
    <location>
        <begin position="773"/>
        <end position="803"/>
    </location>
</feature>
<feature type="compositionally biased region" description="Low complexity" evidence="2">
    <location>
        <begin position="746"/>
        <end position="761"/>
    </location>
</feature>
<evidence type="ECO:0000313" key="5">
    <source>
        <dbReference type="Proteomes" id="UP000216300"/>
    </source>
</evidence>
<evidence type="ECO:0000256" key="1">
    <source>
        <dbReference type="ARBA" id="ARBA00022553"/>
    </source>
</evidence>
<keyword evidence="5" id="KW-1185">Reference proteome</keyword>
<reference evidence="4 5" key="1">
    <citation type="submission" date="2017-07" db="EMBL/GenBank/DDBJ databases">
        <title>Draft whole genome sequences of clinical Proprionibacteriaceae strains.</title>
        <authorList>
            <person name="Bernier A.-M."/>
            <person name="Bernard K."/>
            <person name="Domingo M.-C."/>
        </authorList>
    </citation>
    <scope>NUCLEOTIDE SEQUENCE [LARGE SCALE GENOMIC DNA]</scope>
    <source>
        <strain evidence="4 5">NML 150081</strain>
    </source>
</reference>
<feature type="compositionally biased region" description="Low complexity" evidence="2">
    <location>
        <begin position="835"/>
        <end position="884"/>
    </location>
</feature>
<feature type="domain" description="FHA" evidence="3">
    <location>
        <begin position="1098"/>
        <end position="1149"/>
    </location>
</feature>
<dbReference type="Proteomes" id="UP000216300">
    <property type="component" value="Unassembled WGS sequence"/>
</dbReference>
<protein>
    <recommendedName>
        <fullName evidence="3">FHA domain-containing protein</fullName>
    </recommendedName>
</protein>
<feature type="compositionally biased region" description="Gly residues" evidence="2">
    <location>
        <begin position="762"/>
        <end position="772"/>
    </location>
</feature>
<evidence type="ECO:0000256" key="2">
    <source>
        <dbReference type="SAM" id="MobiDB-lite"/>
    </source>
</evidence>
<evidence type="ECO:0000313" key="4">
    <source>
        <dbReference type="EMBL" id="OYN88545.1"/>
    </source>
</evidence>
<comment type="caution">
    <text evidence="4">The sequence shown here is derived from an EMBL/GenBank/DDBJ whole genome shotgun (WGS) entry which is preliminary data.</text>
</comment>
<dbReference type="AlphaFoldDB" id="A0A255EG20"/>
<feature type="compositionally biased region" description="Gly residues" evidence="2">
    <location>
        <begin position="804"/>
        <end position="815"/>
    </location>
</feature>
<feature type="compositionally biased region" description="Low complexity" evidence="2">
    <location>
        <begin position="892"/>
        <end position="960"/>
    </location>
</feature>
<gene>
    <name evidence="4" type="ORF">CGZ91_13095</name>
</gene>
<dbReference type="SMART" id="SM00240">
    <property type="entry name" value="FHA"/>
    <property type="match status" value="1"/>
</dbReference>
<sequence length="1186" mass="121571">MVVPAGRNRHNVRGGRGGRRCRRARVDMTEAQTDRDLLSWKATYTPGFWLVLAGPNVVVLMPPAPPELSPLLHDLWDDIRQAESIEDVTSRLAAFRATELPNFAVFFWKGAELTSLVRGEVQILDGETAEVIATGEGVQTWSEVGLGHVRRAFCNLQGVDVTQALQLPLLEGVVAASAVVLDVERPEVRLPSSADLDPAVAGDQDAEVQQLPTAASVEGIGGRPKPAAAAAATDQDAPEVAHKDGEATPAEVAGQTGDRTESDQGAVVAGDAEAAEDQGDTDAGQSEMAHGPAEGAEADENLTDEPAGGDAADGVADGGAAEGEADATADDADAADVAAADEDESTADTEEPGAEAKPKKTAAQVQAEVASLWGAPVAAAGAGVAVAAAAGGSDDDDAEGERADDAGTRDEAEASAEDAGDADEGVEAGAAHSGATEGGADEAVTGPDPEGASAQPDDESDATDSDATDSDAAESDATDSDATESDSAAGEADRSEDGDSAAEESESGEEPEEPAKPKKTAAQVQAEVASLWGAPAPEVEETVAETSEAGEPSENAGGPSDSTESSEAGQATDEDASGVLAVDGAADQAEETDGAQTDSAQTDSSDQPADAGVPADDTEEFAAVVVDETPIATNVDLGQDADNEPESDPADEIPAAEPAETSDDVDTRPFQHSEFSNGRPVAPPPSAAAPATGPTGEGQSTDAEVAPRRSRGNAAESENPARRAEPWQQGEGHPGQPAGSPNPAWGASPAPWGGQQQPQQGRPGGWGQGQQFGQGQQQGAPGQPDGWGQRPGQNQGQNWQQGPGQQGPGHQGSGQVGQRPQQAQWGQAGTGQAGAGQAPQWGQQRGPQPWGQSNQNPQPPSQQQGWGQRQQQQQQPAWGQQQGQQGWGQRGPGQAPQWGQQGGPQQWGNQNQNQNQGSWGQNPQQPQQPQPGQSAPWGQQQPQGQQAQGQQAQQGQTQQSSDDQEAPRRDPFAPPAEQASGWPGQQASGGGLIQGVPFGGPAEAAAQDEDDEDDDHDGETIFTTGLAAAQKPQASDHVDEGLVMAVMCSLQHPNPPDADECARCGGPVEKFSPRLVERPVLAKLQVSTGQELALESTVLVGRAPSGSAGETTLTVPSPGHDISRTHLKISLDGWDVVATDLHSTNGTALKTRDGDEPLIAGQPMPLPIGSVLDLGDDVTITVAKAD</sequence>
<feature type="region of interest" description="Disordered" evidence="2">
    <location>
        <begin position="215"/>
        <end position="362"/>
    </location>
</feature>
<feature type="compositionally biased region" description="Acidic residues" evidence="2">
    <location>
        <begin position="323"/>
        <end position="353"/>
    </location>
</feature>